<protein>
    <submittedName>
        <fullName evidence="2">FAD/NAD(P)-BINDING OXIDOREDUCTASE DOMAIN-CONTAINING PROTEIN</fullName>
    </submittedName>
</protein>
<evidence type="ECO:0000256" key="1">
    <source>
        <dbReference type="SAM" id="MobiDB-lite"/>
    </source>
</evidence>
<dbReference type="InterPro" id="IPR050464">
    <property type="entry name" value="Zeta_carotene_desat/Oxidored"/>
</dbReference>
<organism evidence="2 3">
    <name type="scientific">Ceraceosorus bombacis</name>
    <dbReference type="NCBI Taxonomy" id="401625"/>
    <lineage>
        <taxon>Eukaryota</taxon>
        <taxon>Fungi</taxon>
        <taxon>Dikarya</taxon>
        <taxon>Basidiomycota</taxon>
        <taxon>Ustilaginomycotina</taxon>
        <taxon>Exobasidiomycetes</taxon>
        <taxon>Ceraceosorales</taxon>
        <taxon>Ceraceosoraceae</taxon>
        <taxon>Ceraceosorus</taxon>
    </lineage>
</organism>
<dbReference type="Pfam" id="PF13450">
    <property type="entry name" value="NAD_binding_8"/>
    <property type="match status" value="1"/>
</dbReference>
<dbReference type="GO" id="GO:0016491">
    <property type="term" value="F:oxidoreductase activity"/>
    <property type="evidence" value="ECO:0007669"/>
    <property type="project" value="TreeGrafter"/>
</dbReference>
<dbReference type="STRING" id="401625.A0A0P1BJA1"/>
<dbReference type="SUPFAM" id="SSF51905">
    <property type="entry name" value="FAD/NAD(P)-binding domain"/>
    <property type="match status" value="1"/>
</dbReference>
<keyword evidence="3" id="KW-1185">Reference proteome</keyword>
<feature type="region of interest" description="Disordered" evidence="1">
    <location>
        <begin position="440"/>
        <end position="479"/>
    </location>
</feature>
<evidence type="ECO:0000313" key="3">
    <source>
        <dbReference type="Proteomes" id="UP000054845"/>
    </source>
</evidence>
<dbReference type="Proteomes" id="UP000054845">
    <property type="component" value="Unassembled WGS sequence"/>
</dbReference>
<dbReference type="InterPro" id="IPR036188">
    <property type="entry name" value="FAD/NAD-bd_sf"/>
</dbReference>
<evidence type="ECO:0000313" key="2">
    <source>
        <dbReference type="EMBL" id="CEH15861.1"/>
    </source>
</evidence>
<dbReference type="Gene3D" id="3.50.50.60">
    <property type="entry name" value="FAD/NAD(P)-binding domain"/>
    <property type="match status" value="1"/>
</dbReference>
<dbReference type="OrthoDB" id="2019015at2759"/>
<proteinExistence type="predicted"/>
<dbReference type="EMBL" id="CCYA01000272">
    <property type="protein sequence ID" value="CEH15861.1"/>
    <property type="molecule type" value="Genomic_DNA"/>
</dbReference>
<dbReference type="AlphaFoldDB" id="A0A0P1BJA1"/>
<reference evidence="2 3" key="1">
    <citation type="submission" date="2014-09" db="EMBL/GenBank/DDBJ databases">
        <authorList>
            <person name="Magalhaes I.L.F."/>
            <person name="Oliveira U."/>
            <person name="Santos F.R."/>
            <person name="Vidigal T.H.D.A."/>
            <person name="Brescovit A.D."/>
            <person name="Santos A.J."/>
        </authorList>
    </citation>
    <scope>NUCLEOTIDE SEQUENCE [LARGE SCALE GENOMIC DNA]</scope>
</reference>
<accession>A0A0P1BJA1</accession>
<dbReference type="PANTHER" id="PTHR42923">
    <property type="entry name" value="PROTOPORPHYRINOGEN OXIDASE"/>
    <property type="match status" value="1"/>
</dbReference>
<sequence>MPDASPSSSTLPGAAAAAASTKGAGSKAKNATAPKRIAIVGAGVSGLASAYSFSLAAAAEKFKVTVLEAGPCVGGSAYSHQLPAARTSKADETSPNGDANTGSALDLGAEYINEGVQGISPAFHNTFKVMEDVLGFKAQQVGLQISFGKGEEEFWSNLYPSKLVDRFRDDIKKFGRALNTIKTFEPIFALIPISATMKIFRFSPEFGERMVFPLVALFFGTGNETKHVSTAILERVFKDPSMRLFEFSEESLLASVPTMMAFPELARMYGNWRKVITSTGNVEVKTDAPVKSVVRGTKEAKRKGGNVLVTYQDGKGGQEVEGVFDEVIFACDADSALKILKAGNGPSWKENKVLGNVYYLDDVSVTHTDLAYMEKHYEVHYTDKYNANRKDEESQKSFDFAKKNWKPLYLIKEYKDDPALIEMSFDLTVYQPQFKQIQPTGLGARTQPSDAPPHERLGIPSGESAATPPRPWATEEQPEPPIDRHVFQTIFLNKADSKRWTKEELDPEKVLFEKWWKQQSHRWQHYGGTVAWMWSINGANHTTYAGAWTLVNCQEVGIVSGFAAAYSLGAPYPFIEDQESARLFKGYLAIMHASRARKEDRSGWFM</sequence>
<dbReference type="PANTHER" id="PTHR42923:SF20">
    <property type="entry name" value="FLAVIN-CONTAINING AMINE OXIDASEDEHYDROGENASE"/>
    <property type="match status" value="1"/>
</dbReference>
<name>A0A0P1BJA1_9BASI</name>